<dbReference type="AlphaFoldDB" id="A0A0A9CV59"/>
<protein>
    <submittedName>
        <fullName evidence="2">Uncharacterized protein</fullName>
    </submittedName>
</protein>
<evidence type="ECO:0000313" key="2">
    <source>
        <dbReference type="EMBL" id="JAD78323.1"/>
    </source>
</evidence>
<name>A0A0A9CV59_ARUDO</name>
<feature type="region of interest" description="Disordered" evidence="1">
    <location>
        <begin position="23"/>
        <end position="45"/>
    </location>
</feature>
<sequence length="74" mass="8162">MASKAPAPAAWRTTCPCPSATFSPSWRPSPHRQRMGRRSSSSSSLGSINIVWRRLPTPVALKMCSKAMTKCLRM</sequence>
<accession>A0A0A9CV59</accession>
<proteinExistence type="predicted"/>
<reference evidence="2" key="1">
    <citation type="submission" date="2014-09" db="EMBL/GenBank/DDBJ databases">
        <authorList>
            <person name="Magalhaes I.L.F."/>
            <person name="Oliveira U."/>
            <person name="Santos F.R."/>
            <person name="Vidigal T.H.D.A."/>
            <person name="Brescovit A.D."/>
            <person name="Santos A.J."/>
        </authorList>
    </citation>
    <scope>NUCLEOTIDE SEQUENCE</scope>
    <source>
        <tissue evidence="2">Shoot tissue taken approximately 20 cm above the soil surface</tissue>
    </source>
</reference>
<reference evidence="2" key="2">
    <citation type="journal article" date="2015" name="Data Brief">
        <title>Shoot transcriptome of the giant reed, Arundo donax.</title>
        <authorList>
            <person name="Barrero R.A."/>
            <person name="Guerrero F.D."/>
            <person name="Moolhuijzen P."/>
            <person name="Goolsby J.A."/>
            <person name="Tidwell J."/>
            <person name="Bellgard S.E."/>
            <person name="Bellgard M.I."/>
        </authorList>
    </citation>
    <scope>NUCLEOTIDE SEQUENCE</scope>
    <source>
        <tissue evidence="2">Shoot tissue taken approximately 20 cm above the soil surface</tissue>
    </source>
</reference>
<organism evidence="2">
    <name type="scientific">Arundo donax</name>
    <name type="common">Giant reed</name>
    <name type="synonym">Donax arundinaceus</name>
    <dbReference type="NCBI Taxonomy" id="35708"/>
    <lineage>
        <taxon>Eukaryota</taxon>
        <taxon>Viridiplantae</taxon>
        <taxon>Streptophyta</taxon>
        <taxon>Embryophyta</taxon>
        <taxon>Tracheophyta</taxon>
        <taxon>Spermatophyta</taxon>
        <taxon>Magnoliopsida</taxon>
        <taxon>Liliopsida</taxon>
        <taxon>Poales</taxon>
        <taxon>Poaceae</taxon>
        <taxon>PACMAD clade</taxon>
        <taxon>Arundinoideae</taxon>
        <taxon>Arundineae</taxon>
        <taxon>Arundo</taxon>
    </lineage>
</organism>
<evidence type="ECO:0000256" key="1">
    <source>
        <dbReference type="SAM" id="MobiDB-lite"/>
    </source>
</evidence>
<dbReference type="EMBL" id="GBRH01219572">
    <property type="protein sequence ID" value="JAD78323.1"/>
    <property type="molecule type" value="Transcribed_RNA"/>
</dbReference>